<reference evidence="1" key="1">
    <citation type="journal article" date="2022" name="G3 (Bethesda)">
        <title>High quality genome of the basidiomycete yeast Dioszegia hungarica PDD-24b-2 isolated from cloud water.</title>
        <authorList>
            <person name="Jarrige D."/>
            <person name="Haridas S."/>
            <person name="Bleykasten-Grosshans C."/>
            <person name="Joly M."/>
            <person name="Nadalig T."/>
            <person name="Sancelme M."/>
            <person name="Vuilleumier S."/>
            <person name="Grigoriev I.V."/>
            <person name="Amato P."/>
            <person name="Bringel F."/>
        </authorList>
    </citation>
    <scope>NUCLEOTIDE SEQUENCE</scope>
    <source>
        <strain evidence="1">PDD-24b-2</strain>
    </source>
</reference>
<sequence length="136" mass="15581">MANIEPPGWNKALRLQDWHALNRYIVKECRAAPQGLRKAWGRGGSQGIKAVTVWDGAFENLYCRIYDLSIQGKLFPETESEVLLACEHIVAVKKVPHWDHVENIAALRTILKPDQAWNDYPEDALEDDREDDEDEP</sequence>
<dbReference type="GeneID" id="77730134"/>
<comment type="caution">
    <text evidence="1">The sequence shown here is derived from an EMBL/GenBank/DDBJ whole genome shotgun (WGS) entry which is preliminary data.</text>
</comment>
<gene>
    <name evidence="1" type="ORF">MKK02DRAFT_40065</name>
</gene>
<name>A0AA38HFV9_9TREE</name>
<proteinExistence type="predicted"/>
<dbReference type="AlphaFoldDB" id="A0AA38HFV9"/>
<evidence type="ECO:0000313" key="1">
    <source>
        <dbReference type="EMBL" id="KAI9639740.1"/>
    </source>
</evidence>
<dbReference type="EMBL" id="JAKWFO010000001">
    <property type="protein sequence ID" value="KAI9639740.1"/>
    <property type="molecule type" value="Genomic_DNA"/>
</dbReference>
<protein>
    <submittedName>
        <fullName evidence="1">Uncharacterized protein</fullName>
    </submittedName>
</protein>
<dbReference type="RefSeq" id="XP_052949517.1">
    <property type="nucleotide sequence ID" value="XM_053090929.1"/>
</dbReference>
<keyword evidence="2" id="KW-1185">Reference proteome</keyword>
<organism evidence="1 2">
    <name type="scientific">Dioszegia hungarica</name>
    <dbReference type="NCBI Taxonomy" id="4972"/>
    <lineage>
        <taxon>Eukaryota</taxon>
        <taxon>Fungi</taxon>
        <taxon>Dikarya</taxon>
        <taxon>Basidiomycota</taxon>
        <taxon>Agaricomycotina</taxon>
        <taxon>Tremellomycetes</taxon>
        <taxon>Tremellales</taxon>
        <taxon>Bulleribasidiaceae</taxon>
        <taxon>Dioszegia</taxon>
    </lineage>
</organism>
<evidence type="ECO:0000313" key="2">
    <source>
        <dbReference type="Proteomes" id="UP001164286"/>
    </source>
</evidence>
<accession>A0AA38HFV9</accession>
<dbReference type="Proteomes" id="UP001164286">
    <property type="component" value="Unassembled WGS sequence"/>
</dbReference>